<dbReference type="InterPro" id="IPR041496">
    <property type="entry name" value="YitH/HolE_GNAT"/>
</dbReference>
<protein>
    <submittedName>
        <fullName evidence="2">Acetyltransf_18 domain-containing protein</fullName>
    </submittedName>
</protein>
<feature type="non-terminal residue" evidence="2">
    <location>
        <position position="1"/>
    </location>
</feature>
<evidence type="ECO:0000313" key="3">
    <source>
        <dbReference type="Proteomes" id="UP000887013"/>
    </source>
</evidence>
<dbReference type="AlphaFoldDB" id="A0A8X6P1A3"/>
<keyword evidence="3" id="KW-1185">Reference proteome</keyword>
<dbReference type="Proteomes" id="UP000887013">
    <property type="component" value="Unassembled WGS sequence"/>
</dbReference>
<proteinExistence type="predicted"/>
<dbReference type="EMBL" id="BMAW01110881">
    <property type="protein sequence ID" value="GFT45269.1"/>
    <property type="molecule type" value="Genomic_DNA"/>
</dbReference>
<sequence>DDVCVGFGIVKRNNLDVACVGPLYSDDPLVGEVMFRKLLEAMPNVKGLTMSTISSNSSANEWFKRLEIPIHDNLFRIYTKQKMLVNTRKIFAQLDVNFSPF</sequence>
<evidence type="ECO:0000313" key="2">
    <source>
        <dbReference type="EMBL" id="GFT45269.1"/>
    </source>
</evidence>
<comment type="caution">
    <text evidence="2">The sequence shown here is derived from an EMBL/GenBank/DDBJ whole genome shotgun (WGS) entry which is preliminary data.</text>
</comment>
<dbReference type="Pfam" id="PF18014">
    <property type="entry name" value="Acetyltransf_18"/>
    <property type="match status" value="1"/>
</dbReference>
<gene>
    <name evidence="2" type="primary">AVEN_125945_1</name>
    <name evidence="2" type="ORF">NPIL_601901</name>
</gene>
<dbReference type="Gene3D" id="3.40.630.90">
    <property type="match status" value="1"/>
</dbReference>
<organism evidence="2 3">
    <name type="scientific">Nephila pilipes</name>
    <name type="common">Giant wood spider</name>
    <name type="synonym">Nephila maculata</name>
    <dbReference type="NCBI Taxonomy" id="299642"/>
    <lineage>
        <taxon>Eukaryota</taxon>
        <taxon>Metazoa</taxon>
        <taxon>Ecdysozoa</taxon>
        <taxon>Arthropoda</taxon>
        <taxon>Chelicerata</taxon>
        <taxon>Arachnida</taxon>
        <taxon>Araneae</taxon>
        <taxon>Araneomorphae</taxon>
        <taxon>Entelegynae</taxon>
        <taxon>Araneoidea</taxon>
        <taxon>Nephilidae</taxon>
        <taxon>Nephila</taxon>
    </lineage>
</organism>
<accession>A0A8X6P1A3</accession>
<reference evidence="2" key="1">
    <citation type="submission" date="2020-08" db="EMBL/GenBank/DDBJ databases">
        <title>Multicomponent nature underlies the extraordinary mechanical properties of spider dragline silk.</title>
        <authorList>
            <person name="Kono N."/>
            <person name="Nakamura H."/>
            <person name="Mori M."/>
            <person name="Yoshida Y."/>
            <person name="Ohtoshi R."/>
            <person name="Malay A.D."/>
            <person name="Moran D.A.P."/>
            <person name="Tomita M."/>
            <person name="Numata K."/>
            <person name="Arakawa K."/>
        </authorList>
    </citation>
    <scope>NUCLEOTIDE SEQUENCE</scope>
</reference>
<evidence type="ECO:0000259" key="1">
    <source>
        <dbReference type="Pfam" id="PF18014"/>
    </source>
</evidence>
<feature type="domain" description="YitH/HolE acetyltransferase (GNAT)" evidence="1">
    <location>
        <begin position="4"/>
        <end position="91"/>
    </location>
</feature>
<name>A0A8X6P1A3_NEPPI</name>